<keyword evidence="7" id="KW-0347">Helicase</keyword>
<keyword evidence="9" id="KW-0508">mRNA splicing</keyword>
<comment type="caution">
    <text evidence="15">The sequence shown here is derived from an EMBL/GenBank/DDBJ whole genome shotgun (WGS) entry which is preliminary data.</text>
</comment>
<dbReference type="SUPFAM" id="SSF52540">
    <property type="entry name" value="P-loop containing nucleoside triphosphate hydrolases"/>
    <property type="match status" value="3"/>
</dbReference>
<dbReference type="InterPro" id="IPR001650">
    <property type="entry name" value="Helicase_C-like"/>
</dbReference>
<dbReference type="InterPro" id="IPR011545">
    <property type="entry name" value="DEAD/DEAH_box_helicase_dom"/>
</dbReference>
<feature type="domain" description="Helicase C-terminal" evidence="14">
    <location>
        <begin position="661"/>
        <end position="879"/>
    </location>
</feature>
<evidence type="ECO:0000256" key="1">
    <source>
        <dbReference type="ARBA" id="ARBA00010140"/>
    </source>
</evidence>
<gene>
    <name evidence="15" type="ORF">ACHAWU_005076</name>
</gene>
<evidence type="ECO:0000313" key="15">
    <source>
        <dbReference type="EMBL" id="KAL3763125.1"/>
    </source>
</evidence>
<dbReference type="GO" id="GO:0008380">
    <property type="term" value="P:RNA splicing"/>
    <property type="evidence" value="ECO:0007669"/>
    <property type="project" value="UniProtKB-KW"/>
</dbReference>
<reference evidence="15 16" key="1">
    <citation type="submission" date="2024-10" db="EMBL/GenBank/DDBJ databases">
        <title>Updated reference genomes for cyclostephanoid diatoms.</title>
        <authorList>
            <person name="Roberts W.R."/>
            <person name="Alverson A.J."/>
        </authorList>
    </citation>
    <scope>NUCLEOTIDE SEQUENCE [LARGE SCALE GENOMIC DNA]</scope>
    <source>
        <strain evidence="15 16">AJA232-27</strain>
    </source>
</reference>
<keyword evidence="6" id="KW-0378">Hydrolase</keyword>
<dbReference type="PANTHER" id="PTHR47961:SF13">
    <property type="entry name" value="ACTIVATING SIGNAL COINTEGRATOR 1 COMPLEX SUBUNIT 3"/>
    <property type="match status" value="1"/>
</dbReference>
<evidence type="ECO:0000256" key="12">
    <source>
        <dbReference type="SAM" id="MobiDB-lite"/>
    </source>
</evidence>
<keyword evidence="5" id="KW-0547">Nucleotide-binding</keyword>
<dbReference type="FunFam" id="3.40.50.300:FF:000062">
    <property type="entry name" value="U5 small nuclear ribonucleoprotein helicase"/>
    <property type="match status" value="1"/>
</dbReference>
<dbReference type="Gene3D" id="2.60.40.150">
    <property type="entry name" value="C2 domain"/>
    <property type="match status" value="1"/>
</dbReference>
<dbReference type="CDD" id="cd18795">
    <property type="entry name" value="SF2_C_Ski2"/>
    <property type="match status" value="2"/>
</dbReference>
<dbReference type="SMART" id="SM00382">
    <property type="entry name" value="AAA"/>
    <property type="match status" value="2"/>
</dbReference>
<dbReference type="InterPro" id="IPR050474">
    <property type="entry name" value="Hel308_SKI2-like"/>
</dbReference>
<dbReference type="InterPro" id="IPR004179">
    <property type="entry name" value="Sec63-dom"/>
</dbReference>
<dbReference type="Pfam" id="PF02889">
    <property type="entry name" value="Sec63"/>
    <property type="match status" value="2"/>
</dbReference>
<dbReference type="Proteomes" id="UP001530293">
    <property type="component" value="Unassembled WGS sequence"/>
</dbReference>
<evidence type="ECO:0000256" key="7">
    <source>
        <dbReference type="ARBA" id="ARBA00022806"/>
    </source>
</evidence>
<dbReference type="Pfam" id="PF00270">
    <property type="entry name" value="DEAD"/>
    <property type="match status" value="2"/>
</dbReference>
<keyword evidence="16" id="KW-1185">Reference proteome</keyword>
<dbReference type="InterPro" id="IPR027417">
    <property type="entry name" value="P-loop_NTPase"/>
</dbReference>
<evidence type="ECO:0000259" key="13">
    <source>
        <dbReference type="PROSITE" id="PS51192"/>
    </source>
</evidence>
<feature type="domain" description="Helicase C-terminal" evidence="14">
    <location>
        <begin position="1560"/>
        <end position="1759"/>
    </location>
</feature>
<evidence type="ECO:0000256" key="8">
    <source>
        <dbReference type="ARBA" id="ARBA00022840"/>
    </source>
</evidence>
<sequence>MEFILTSLESSRLAAQDPWRFRDSVTVDHHHDHDNHNSDNLQESFDTFAEALRRFVLDLDDNDGDGRRRSSSLTRQPATAAAVSASTSTHAAATSATITTKSTSSLATATWLYETCSRVPSPLPTLQLALEVLSAVNRAAATGTGQQDDDDSSKVQSSLFELFGEGEQSIDALFEVMGKLDSLRKDVTEMDLRSVAESKGEGNAALSSAAPTTAAAASSSTQRLEQLQQLRAEAYAAADLATALRTDLNSIKSTSNYASRGTHSVTRKSDKDAEKAYKRAIKQALNAVNKAREAGALTEYDDLFLKDQLSSNFGSYNNLSAMEQMMLRNEEAMLYHAQRGLDGMTPQQIANMKHDLLPEGTRVYDDGSLRGLPAGTEREVKEGKYEKVTIPARVLDKSQLRSRINLDEVLGIDTDERAAFVGTKSLNPMQSTVFDAAYNTRENLLICAPTGAGKTNVAMLTVVSHLRDVGLIGSAYHDGDHYYDNGPVSAGKKIVYIAPMKALAQEVAEKFHSKLKQLGLVVKELTGDMQLSRAEAEAAHVLVTTPEKWDVVTRKGGDGSLGATCGLLIIDEVHLLADERGAVIESVVARLHRWVESSQRQVRLVGLSATLPNYEDVATFLRVDKKKGLFFFGPEHRPVPLQQTFIGVTSATKNKFLVEKKMDEICYDVVSDSLRSGHQVMVFVHSRKGTGTTAKALAEHAAMDGELERLFIGEEGENDTRTKYIDRAEKSQNRELREHFRNGMGIHHAGMLRHDRKLTEQMFNDGAIKVLCCTATLAWGINLPAHTVVIKGTDVYMPEKGTNVDLSILDVQQIFGRAGRPQFDTSGEATLITTHDAMQRYLDKLIRATPIESNFIKQLADHLNAEVVGGTVTNIREAIEWLRYTYLHVRMCRNPLAYGISAAQHESDPSLRQRSRELAIEAAKLLDQRQMVRFSPDSGNIAMTNLGRVASHFYIRNQSVATFNEMMARKKCSSPTDADLLHIMCCADEFENIRVRQEELDEIDRLKKEYCPLDCLAPVEEFSGKSNVLLQSFISKARVSSFTLISDTNYIASNAGRVARALFEMCLKQGNASAALKFLRLAKSIDRRFWWFQSPLRAFEDELKKNVFVALEDTRVTSEMGYDTFERAVSLLDMDAKEVGQLCHCSKDGNLIQKFVRVLPRIDVTCSVHPITKGTLRFNIELRPVFNWSGRHHGGAEGFWLWIEDNENDRTYHNEYVLFSKRNFPESTNLEVIVPAFEPLPQQYFIRVVSDNWVGCEALIPVSFRHVFVDGLSSPTFFTDLLNLDPLPVSALADSRYESLYSNRFEAFNPIQTQLFHVLYHTDTPVLLGAPTGSGKTIVAELALLRMKKQNPKSKCVYIAPLKSLARERLKEWKSRLGGPPLKWNVLELSGDTSHDSYTLNKADVLICTPEKWDLISRGWRGVSKHFSSSSAGDGKRFVREVGLLIIDEIHLLGEERGAVLEAIVSRTRLISRNVQAEHQQSSSKGKSPELTRIIGLSTALANPYDLADWIGIDTKSSGALSKRGLYNFRPAVRPVPLSGHIQGYPGRHYCPRMATMNKPCYAAIKDLSPIKPAMIFVASRRQTRLTALDLISYAAGEENPKSFLHCDEDFISAIAQSLNDKVLRHTITFGIGLHHAGLTSRDRETVEMLYLDGHIQVLIATATLAWGVNLPAHLVIVKGTEYFDGKLSRYVDYPVTDILQMMGRAGRPQFDNEAVAVIMCEESKKNFLKKFLYEPFPVESCLGNRMCETINAEVSIGTINSLSDAIGYLEWTYYARRVKLNPSYYGAKSSDTEDQVELFSTVVRETIGKLRERDCVKVIDTEGTECFITTTPLGQAASNFYLNYQTPKQMLTGARRLRRVLEQHVQTSKHDAALPKSDNHIGDNAAHQFTAEHAMYTFAIAQILYELSATSEFDELPVRHNEEELNLELSRSLPWGYDLTKVSWWTDKPNHSGKNILDIMASPHTKCFLLLQAHIFKSKLPISDYINDMRSVVEQVPRLLAAMQFIALDDKSSAGNFEMFSCYPLVRRVFSTGDMVGSTPSSLTNNPSVEVININIDKESDNGAGCCLHFDYAIEPNGFKATTQDKSNRLGVTVVLGTREGGYLLNHSSFNVVMKQAWKNRIDMDFDLNTAETHAGQGCKSVVLRIIHEFAMGLDLEILIPL</sequence>
<dbReference type="PANTHER" id="PTHR47961">
    <property type="entry name" value="DNA POLYMERASE THETA, PUTATIVE (AFU_ORTHOLOGUE AFUA_1G05260)-RELATED"/>
    <property type="match status" value="1"/>
</dbReference>
<dbReference type="SMART" id="SM00973">
    <property type="entry name" value="Sec63"/>
    <property type="match status" value="2"/>
</dbReference>
<feature type="domain" description="Helicase ATP-binding" evidence="13">
    <location>
        <begin position="1317"/>
        <end position="1519"/>
    </location>
</feature>
<evidence type="ECO:0000256" key="6">
    <source>
        <dbReference type="ARBA" id="ARBA00022801"/>
    </source>
</evidence>
<accession>A0ABD3MRJ4</accession>
<evidence type="ECO:0000256" key="10">
    <source>
        <dbReference type="ARBA" id="ARBA00034541"/>
    </source>
</evidence>
<dbReference type="Gene3D" id="1.10.10.10">
    <property type="entry name" value="Winged helix-like DNA-binding domain superfamily/Winged helix DNA-binding domain"/>
    <property type="match status" value="2"/>
</dbReference>
<dbReference type="EC" id="3.6.4.13" evidence="2"/>
<protein>
    <recommendedName>
        <fullName evidence="10">U5 small nuclear ribonucleoprotein 200 kDa helicase</fullName>
        <ecNumber evidence="2">3.6.4.13</ecNumber>
    </recommendedName>
</protein>
<organism evidence="15 16">
    <name type="scientific">Discostella pseudostelligera</name>
    <dbReference type="NCBI Taxonomy" id="259834"/>
    <lineage>
        <taxon>Eukaryota</taxon>
        <taxon>Sar</taxon>
        <taxon>Stramenopiles</taxon>
        <taxon>Ochrophyta</taxon>
        <taxon>Bacillariophyta</taxon>
        <taxon>Coscinodiscophyceae</taxon>
        <taxon>Thalassiosirophycidae</taxon>
        <taxon>Stephanodiscales</taxon>
        <taxon>Stephanodiscaceae</taxon>
        <taxon>Discostella</taxon>
    </lineage>
</organism>
<evidence type="ECO:0000256" key="9">
    <source>
        <dbReference type="ARBA" id="ARBA00023187"/>
    </source>
</evidence>
<feature type="compositionally biased region" description="Low complexity" evidence="12">
    <location>
        <begin position="78"/>
        <end position="98"/>
    </location>
</feature>
<dbReference type="PROSITE" id="PS51192">
    <property type="entry name" value="HELICASE_ATP_BIND_1"/>
    <property type="match status" value="2"/>
</dbReference>
<dbReference type="Gene3D" id="1.10.3380.10">
    <property type="entry name" value="Sec63 N-terminal domain-like domain"/>
    <property type="match status" value="2"/>
</dbReference>
<dbReference type="InterPro" id="IPR035892">
    <property type="entry name" value="C2_domain_sf"/>
</dbReference>
<dbReference type="SMART" id="SM00490">
    <property type="entry name" value="HELICc"/>
    <property type="match status" value="2"/>
</dbReference>
<dbReference type="InterPro" id="IPR036390">
    <property type="entry name" value="WH_DNA-bd_sf"/>
</dbReference>
<evidence type="ECO:0000256" key="2">
    <source>
        <dbReference type="ARBA" id="ARBA00012552"/>
    </source>
</evidence>
<evidence type="ECO:0000256" key="11">
    <source>
        <dbReference type="ARBA" id="ARBA00047984"/>
    </source>
</evidence>
<evidence type="ECO:0000259" key="14">
    <source>
        <dbReference type="PROSITE" id="PS51194"/>
    </source>
</evidence>
<dbReference type="GO" id="GO:0016787">
    <property type="term" value="F:hydrolase activity"/>
    <property type="evidence" value="ECO:0007669"/>
    <property type="project" value="UniProtKB-KW"/>
</dbReference>
<evidence type="ECO:0000313" key="16">
    <source>
        <dbReference type="Proteomes" id="UP001530293"/>
    </source>
</evidence>
<keyword evidence="4" id="KW-0747">Spliceosome</keyword>
<dbReference type="FunFam" id="2.60.40.150:FF:000004">
    <property type="entry name" value="RNA helicase, activating signal cointegrator 1"/>
    <property type="match status" value="1"/>
</dbReference>
<dbReference type="FunFam" id="3.40.50.300:FF:003287">
    <property type="entry name" value="U5 small nuclear ribonucleoprotein 200 kDa helicase"/>
    <property type="match status" value="1"/>
</dbReference>
<dbReference type="InterPro" id="IPR057842">
    <property type="entry name" value="WH_MER3"/>
</dbReference>
<dbReference type="InterPro" id="IPR036388">
    <property type="entry name" value="WH-like_DNA-bd_sf"/>
</dbReference>
<dbReference type="FunFam" id="3.40.50.300:FF:000231">
    <property type="entry name" value="Activating signal cointegrator 1 complex subunit 3"/>
    <property type="match status" value="1"/>
</dbReference>
<dbReference type="InterPro" id="IPR003593">
    <property type="entry name" value="AAA+_ATPase"/>
</dbReference>
<dbReference type="GO" id="GO:0003724">
    <property type="term" value="F:RNA helicase activity"/>
    <property type="evidence" value="ECO:0007669"/>
    <property type="project" value="UniProtKB-EC"/>
</dbReference>
<dbReference type="FunFam" id="1.10.3380.10:FF:000001">
    <property type="entry name" value="U5 small nuclear ribonucleoprotein helicase"/>
    <property type="match status" value="1"/>
</dbReference>
<dbReference type="SUPFAM" id="SSF158702">
    <property type="entry name" value="Sec63 N-terminal domain-like"/>
    <property type="match status" value="2"/>
</dbReference>
<comment type="similarity">
    <text evidence="1">Belongs to the helicase family. SKI2 subfamily.</text>
</comment>
<dbReference type="Pfam" id="PF23445">
    <property type="entry name" value="WHD_SNRNP200"/>
    <property type="match status" value="2"/>
</dbReference>
<dbReference type="FunFam" id="1.10.10.10:FF:000012">
    <property type="entry name" value="U5 small nuclear ribonucleoprotein helicase"/>
    <property type="match status" value="1"/>
</dbReference>
<comment type="catalytic activity">
    <reaction evidence="11">
        <text>ATP + H2O = ADP + phosphate + H(+)</text>
        <dbReference type="Rhea" id="RHEA:13065"/>
        <dbReference type="ChEBI" id="CHEBI:15377"/>
        <dbReference type="ChEBI" id="CHEBI:15378"/>
        <dbReference type="ChEBI" id="CHEBI:30616"/>
        <dbReference type="ChEBI" id="CHEBI:43474"/>
        <dbReference type="ChEBI" id="CHEBI:456216"/>
        <dbReference type="EC" id="3.6.4.13"/>
    </reaction>
</comment>
<proteinExistence type="inferred from homology"/>
<evidence type="ECO:0000256" key="5">
    <source>
        <dbReference type="ARBA" id="ARBA00022741"/>
    </source>
</evidence>
<evidence type="ECO:0000256" key="4">
    <source>
        <dbReference type="ARBA" id="ARBA00022728"/>
    </source>
</evidence>
<keyword evidence="8" id="KW-0067">ATP-binding</keyword>
<dbReference type="SMART" id="SM00487">
    <property type="entry name" value="DEXDc"/>
    <property type="match status" value="2"/>
</dbReference>
<keyword evidence="3" id="KW-0507">mRNA processing</keyword>
<evidence type="ECO:0000256" key="3">
    <source>
        <dbReference type="ARBA" id="ARBA00022664"/>
    </source>
</evidence>
<dbReference type="Pfam" id="PF00271">
    <property type="entry name" value="Helicase_C"/>
    <property type="match status" value="2"/>
</dbReference>
<dbReference type="GO" id="GO:0006397">
    <property type="term" value="P:mRNA processing"/>
    <property type="evidence" value="ECO:0007669"/>
    <property type="project" value="UniProtKB-KW"/>
</dbReference>
<dbReference type="Gene3D" id="3.40.50.300">
    <property type="entry name" value="P-loop containing nucleotide triphosphate hydrolases"/>
    <property type="match status" value="4"/>
</dbReference>
<dbReference type="SUPFAM" id="SSF46785">
    <property type="entry name" value="Winged helix' DNA-binding domain"/>
    <property type="match status" value="2"/>
</dbReference>
<dbReference type="EMBL" id="JALLBG020000127">
    <property type="protein sequence ID" value="KAL3763125.1"/>
    <property type="molecule type" value="Genomic_DNA"/>
</dbReference>
<feature type="region of interest" description="Disordered" evidence="12">
    <location>
        <begin position="63"/>
        <end position="98"/>
    </location>
</feature>
<name>A0ABD3MRJ4_9STRA</name>
<dbReference type="InterPro" id="IPR014001">
    <property type="entry name" value="Helicase_ATP-bd"/>
</dbReference>
<dbReference type="FunFam" id="1.10.10.10:FF:000024">
    <property type="entry name" value="U5 small nuclear ribonucleoprotein helicase"/>
    <property type="match status" value="1"/>
</dbReference>
<feature type="domain" description="Helicase ATP-binding" evidence="13">
    <location>
        <begin position="435"/>
        <end position="629"/>
    </location>
</feature>
<dbReference type="PROSITE" id="PS51194">
    <property type="entry name" value="HELICASE_CTER"/>
    <property type="match status" value="2"/>
</dbReference>
<dbReference type="GO" id="GO:0005524">
    <property type="term" value="F:ATP binding"/>
    <property type="evidence" value="ECO:0007669"/>
    <property type="project" value="UniProtKB-KW"/>
</dbReference>
<dbReference type="GO" id="GO:0005681">
    <property type="term" value="C:spliceosomal complex"/>
    <property type="evidence" value="ECO:0007669"/>
    <property type="project" value="UniProtKB-KW"/>
</dbReference>